<keyword evidence="2" id="KW-0732">Signal</keyword>
<dbReference type="PANTHER" id="PTHR40633:SF1">
    <property type="entry name" value="GPI ANCHORED SERINE-THREONINE RICH PROTEIN (AFU_ORTHOLOGUE AFUA_1G03630)"/>
    <property type="match status" value="1"/>
</dbReference>
<gene>
    <name evidence="3" type="ORF">AWRI4233_LOCUS6099</name>
</gene>
<evidence type="ECO:0000313" key="3">
    <source>
        <dbReference type="EMBL" id="CAD0097181.1"/>
    </source>
</evidence>
<feature type="chain" id="PRO_5040127169" evidence="2">
    <location>
        <begin position="21"/>
        <end position="295"/>
    </location>
</feature>
<dbReference type="EMBL" id="CAIJEO010000007">
    <property type="protein sequence ID" value="CAD0097181.1"/>
    <property type="molecule type" value="Genomic_DNA"/>
</dbReference>
<feature type="signal peptide" evidence="2">
    <location>
        <begin position="1"/>
        <end position="20"/>
    </location>
</feature>
<dbReference type="AlphaFoldDB" id="A0A9N8K4U5"/>
<dbReference type="PANTHER" id="PTHR40633">
    <property type="entry name" value="MATRIX PROTEIN, PUTATIVE (AFU_ORTHOLOGUE AFUA_8G05410)-RELATED"/>
    <property type="match status" value="1"/>
</dbReference>
<sequence length="295" mass="29945">MHLFKSAVVGAFALASLVVAQAPRLAFTRTPTQVTAGQPVTIQYTAQNLNQPATIRLRKADPSDLQDVSTLTTTLGSPDRSLDNASNYALQISQGYEINYSGMITLTGGNAAAVSSAKSASSSSQAAASSLTASAVSSIESVIASYNSSLTNLTAVVSIQTSPPNPPTNTTAIIVVPSIGTGSPVVRNTTIVSPTLTSPSSSGSRSTVTSVVTSSSGTSARGSSASTSASASSTGAAAAMAQASTPVLALFGVAAVFFSSERTWELLVSAVPVTMVWNCGKEIHLTYKCLMPTIL</sequence>
<dbReference type="Proteomes" id="UP000714618">
    <property type="component" value="Unassembled WGS sequence"/>
</dbReference>
<evidence type="ECO:0000313" key="4">
    <source>
        <dbReference type="Proteomes" id="UP000714618"/>
    </source>
</evidence>
<dbReference type="InterPro" id="IPR052982">
    <property type="entry name" value="SRP1/TIP1-like"/>
</dbReference>
<organism evidence="3 4">
    <name type="scientific">Aureobasidium mustum</name>
    <dbReference type="NCBI Taxonomy" id="2773714"/>
    <lineage>
        <taxon>Eukaryota</taxon>
        <taxon>Fungi</taxon>
        <taxon>Dikarya</taxon>
        <taxon>Ascomycota</taxon>
        <taxon>Pezizomycotina</taxon>
        <taxon>Dothideomycetes</taxon>
        <taxon>Dothideomycetidae</taxon>
        <taxon>Dothideales</taxon>
        <taxon>Saccotheciaceae</taxon>
        <taxon>Aureobasidium</taxon>
    </lineage>
</organism>
<feature type="region of interest" description="Disordered" evidence="1">
    <location>
        <begin position="194"/>
        <end position="227"/>
    </location>
</feature>
<reference evidence="3" key="1">
    <citation type="submission" date="2020-06" db="EMBL/GenBank/DDBJ databases">
        <authorList>
            <person name="Onetto C."/>
        </authorList>
    </citation>
    <scope>NUCLEOTIDE SEQUENCE</scope>
</reference>
<proteinExistence type="predicted"/>
<protein>
    <submittedName>
        <fullName evidence="3">Uncharacterized protein</fullName>
    </submittedName>
</protein>
<comment type="caution">
    <text evidence="3">The sequence shown here is derived from an EMBL/GenBank/DDBJ whole genome shotgun (WGS) entry which is preliminary data.</text>
</comment>
<keyword evidence="4" id="KW-1185">Reference proteome</keyword>
<dbReference type="OrthoDB" id="5589325at2759"/>
<evidence type="ECO:0000256" key="2">
    <source>
        <dbReference type="SAM" id="SignalP"/>
    </source>
</evidence>
<name>A0A9N8K4U5_9PEZI</name>
<evidence type="ECO:0000256" key="1">
    <source>
        <dbReference type="SAM" id="MobiDB-lite"/>
    </source>
</evidence>
<accession>A0A9N8K4U5</accession>